<keyword evidence="6" id="KW-0325">Glycoprotein</keyword>
<comment type="pathway">
    <text evidence="1 10">Glycan metabolism; pectin degradation; 2-dehydro-3-deoxy-D-gluconate from pectin: step 1/5.</text>
</comment>
<keyword evidence="5 10" id="KW-0063">Aspartyl esterase</keyword>
<dbReference type="SUPFAM" id="SSF51126">
    <property type="entry name" value="Pectin lyase-like"/>
    <property type="match status" value="1"/>
</dbReference>
<evidence type="ECO:0000256" key="8">
    <source>
        <dbReference type="ARBA" id="ARBA00057335"/>
    </source>
</evidence>
<dbReference type="Gene3D" id="2.160.20.10">
    <property type="entry name" value="Single-stranded right-handed beta-helix, Pectin lyase-like"/>
    <property type="match status" value="1"/>
</dbReference>
<protein>
    <recommendedName>
        <fullName evidence="3 10">Pectinesterase</fullName>
        <ecNumber evidence="3 10">3.1.1.11</ecNumber>
    </recommendedName>
</protein>
<accession>A0A5P1ESC0</accession>
<dbReference type="PANTHER" id="PTHR31321:SF134">
    <property type="entry name" value="PECTINESTERASE"/>
    <property type="match status" value="1"/>
</dbReference>
<dbReference type="InterPro" id="IPR011050">
    <property type="entry name" value="Pectin_lyase_fold/virulence"/>
</dbReference>
<dbReference type="AlphaFoldDB" id="A0A5P1ESC0"/>
<sequence>MLPPLFCIFFLWISVGYATIQKNITVDQSGNGDFKTVQEAIDSVPDGNKDWIKIHVNQGVYREKVMISVPKEYIFLEGDGAKLTKIQWGDHAFSDLNQSNSDVSIPQDTMQSATFSLFASNFKAQGIEFTNTYNLGDDTPIIQAVAALIGGDKASFYDCSFIGNQDTLCDYLGRHYFYNCFIEGAIDFVFGFGQSIYDGCTLNTVSSGVPVGYVTAQGRQQSNDPNGFVFKNCHIGGSAEAYLGRGWGNYSRVLFYQTYMENIIVPKGWIDWRAGYGGNFTTFAESDCIGPGSNTSGRVKWEKELSDDDVKKLTSISTFINSDNWLDQQPNDYGYTSD</sequence>
<dbReference type="OMA" id="LESECTG"/>
<evidence type="ECO:0000256" key="3">
    <source>
        <dbReference type="ARBA" id="ARBA00013229"/>
    </source>
</evidence>
<proteinExistence type="inferred from homology"/>
<dbReference type="FunFam" id="2.160.20.10:FF:000013">
    <property type="entry name" value="Pectinesterase"/>
    <property type="match status" value="1"/>
</dbReference>
<dbReference type="InterPro" id="IPR033131">
    <property type="entry name" value="Pectinesterase_Asp_AS"/>
</dbReference>
<evidence type="ECO:0000256" key="1">
    <source>
        <dbReference type="ARBA" id="ARBA00005184"/>
    </source>
</evidence>
<keyword evidence="4 10" id="KW-0378">Hydrolase</keyword>
<dbReference type="Gramene" id="ONK67599">
    <property type="protein sequence ID" value="ONK67599"/>
    <property type="gene ID" value="A4U43_C05F1760"/>
</dbReference>
<feature type="active site" evidence="9">
    <location>
        <position position="187"/>
    </location>
</feature>
<dbReference type="Proteomes" id="UP000243459">
    <property type="component" value="Chromosome 5"/>
</dbReference>
<dbReference type="EC" id="3.1.1.11" evidence="3 10"/>
<dbReference type="PANTHER" id="PTHR31321">
    <property type="entry name" value="ACYL-COA THIOESTER HYDROLASE YBHC-RELATED"/>
    <property type="match status" value="1"/>
</dbReference>
<dbReference type="GO" id="GO:0042545">
    <property type="term" value="P:cell wall modification"/>
    <property type="evidence" value="ECO:0007669"/>
    <property type="project" value="UniProtKB-UniRule"/>
</dbReference>
<name>A0A5P1ESC0_ASPOF</name>
<dbReference type="PROSITE" id="PS00503">
    <property type="entry name" value="PECTINESTERASE_2"/>
    <property type="match status" value="1"/>
</dbReference>
<evidence type="ECO:0000256" key="4">
    <source>
        <dbReference type="ARBA" id="ARBA00022801"/>
    </source>
</evidence>
<evidence type="ECO:0000256" key="5">
    <source>
        <dbReference type="ARBA" id="ARBA00023085"/>
    </source>
</evidence>
<comment type="similarity">
    <text evidence="2">Belongs to the pectinesterase family.</text>
</comment>
<dbReference type="GO" id="GO:0045490">
    <property type="term" value="P:pectin catabolic process"/>
    <property type="evidence" value="ECO:0007669"/>
    <property type="project" value="UniProtKB-UniRule"/>
</dbReference>
<comment type="function">
    <text evidence="8">Acts in the modification of cell walls via demethylesterification of cell wall pectin.</text>
</comment>
<organism evidence="12 13">
    <name type="scientific">Asparagus officinalis</name>
    <name type="common">Garden asparagus</name>
    <dbReference type="NCBI Taxonomy" id="4686"/>
    <lineage>
        <taxon>Eukaryota</taxon>
        <taxon>Viridiplantae</taxon>
        <taxon>Streptophyta</taxon>
        <taxon>Embryophyta</taxon>
        <taxon>Tracheophyta</taxon>
        <taxon>Spermatophyta</taxon>
        <taxon>Magnoliopsida</taxon>
        <taxon>Liliopsida</taxon>
        <taxon>Asparagales</taxon>
        <taxon>Asparagaceae</taxon>
        <taxon>Asparagoideae</taxon>
        <taxon>Asparagus</taxon>
    </lineage>
</organism>
<feature type="domain" description="Pectinesterase catalytic" evidence="11">
    <location>
        <begin position="23"/>
        <end position="321"/>
    </location>
</feature>
<evidence type="ECO:0000313" key="13">
    <source>
        <dbReference type="Proteomes" id="UP000243459"/>
    </source>
</evidence>
<dbReference type="InterPro" id="IPR012334">
    <property type="entry name" value="Pectin_lyas_fold"/>
</dbReference>
<keyword evidence="10" id="KW-0732">Signal</keyword>
<gene>
    <name evidence="12" type="ORF">A4U43_C05F1760</name>
</gene>
<dbReference type="GO" id="GO:0030599">
    <property type="term" value="F:pectinesterase activity"/>
    <property type="evidence" value="ECO:0007669"/>
    <property type="project" value="UniProtKB-UniRule"/>
</dbReference>
<evidence type="ECO:0000313" key="12">
    <source>
        <dbReference type="EMBL" id="ONK67599.1"/>
    </source>
</evidence>
<evidence type="ECO:0000256" key="2">
    <source>
        <dbReference type="ARBA" id="ARBA00008891"/>
    </source>
</evidence>
<evidence type="ECO:0000256" key="9">
    <source>
        <dbReference type="PROSITE-ProRule" id="PRU10040"/>
    </source>
</evidence>
<dbReference type="UniPathway" id="UPA00545">
    <property type="reaction ID" value="UER00823"/>
</dbReference>
<evidence type="ECO:0000256" key="10">
    <source>
        <dbReference type="RuleBase" id="RU000589"/>
    </source>
</evidence>
<evidence type="ECO:0000259" key="11">
    <source>
        <dbReference type="Pfam" id="PF01095"/>
    </source>
</evidence>
<comment type="catalytic activity">
    <reaction evidence="7 10">
        <text>[(1-&gt;4)-alpha-D-galacturonosyl methyl ester](n) + n H2O = [(1-&gt;4)-alpha-D-galacturonosyl](n) + n methanol + n H(+)</text>
        <dbReference type="Rhea" id="RHEA:22380"/>
        <dbReference type="Rhea" id="RHEA-COMP:14570"/>
        <dbReference type="Rhea" id="RHEA-COMP:14573"/>
        <dbReference type="ChEBI" id="CHEBI:15377"/>
        <dbReference type="ChEBI" id="CHEBI:15378"/>
        <dbReference type="ChEBI" id="CHEBI:17790"/>
        <dbReference type="ChEBI" id="CHEBI:140522"/>
        <dbReference type="ChEBI" id="CHEBI:140523"/>
        <dbReference type="EC" id="3.1.1.11"/>
    </reaction>
</comment>
<feature type="chain" id="PRO_5024476861" description="Pectinesterase" evidence="10">
    <location>
        <begin position="19"/>
        <end position="338"/>
    </location>
</feature>
<dbReference type="EMBL" id="CM007385">
    <property type="protein sequence ID" value="ONK67599.1"/>
    <property type="molecule type" value="Genomic_DNA"/>
</dbReference>
<evidence type="ECO:0000256" key="6">
    <source>
        <dbReference type="ARBA" id="ARBA00023180"/>
    </source>
</evidence>
<dbReference type="Pfam" id="PF01095">
    <property type="entry name" value="Pectinesterase"/>
    <property type="match status" value="1"/>
</dbReference>
<feature type="signal peptide" evidence="10">
    <location>
        <begin position="1"/>
        <end position="18"/>
    </location>
</feature>
<evidence type="ECO:0000256" key="7">
    <source>
        <dbReference type="ARBA" id="ARBA00047928"/>
    </source>
</evidence>
<reference evidence="13" key="1">
    <citation type="journal article" date="2017" name="Nat. Commun.">
        <title>The asparagus genome sheds light on the origin and evolution of a young Y chromosome.</title>
        <authorList>
            <person name="Harkess A."/>
            <person name="Zhou J."/>
            <person name="Xu C."/>
            <person name="Bowers J.E."/>
            <person name="Van der Hulst R."/>
            <person name="Ayyampalayam S."/>
            <person name="Mercati F."/>
            <person name="Riccardi P."/>
            <person name="McKain M.R."/>
            <person name="Kakrana A."/>
            <person name="Tang H."/>
            <person name="Ray J."/>
            <person name="Groenendijk J."/>
            <person name="Arikit S."/>
            <person name="Mathioni S.M."/>
            <person name="Nakano M."/>
            <person name="Shan H."/>
            <person name="Telgmann-Rauber A."/>
            <person name="Kanno A."/>
            <person name="Yue Z."/>
            <person name="Chen H."/>
            <person name="Li W."/>
            <person name="Chen Y."/>
            <person name="Xu X."/>
            <person name="Zhang Y."/>
            <person name="Luo S."/>
            <person name="Chen H."/>
            <person name="Gao J."/>
            <person name="Mao Z."/>
            <person name="Pires J.C."/>
            <person name="Luo M."/>
            <person name="Kudrna D."/>
            <person name="Wing R.A."/>
            <person name="Meyers B.C."/>
            <person name="Yi K."/>
            <person name="Kong H."/>
            <person name="Lavrijsen P."/>
            <person name="Sunseri F."/>
            <person name="Falavigna A."/>
            <person name="Ye Y."/>
            <person name="Leebens-Mack J.H."/>
            <person name="Chen G."/>
        </authorList>
    </citation>
    <scope>NUCLEOTIDE SEQUENCE [LARGE SCALE GENOMIC DNA]</scope>
    <source>
        <strain evidence="13">cv. DH0086</strain>
    </source>
</reference>
<keyword evidence="13" id="KW-1185">Reference proteome</keyword>
<dbReference type="InterPro" id="IPR000070">
    <property type="entry name" value="Pectinesterase_cat"/>
</dbReference>